<dbReference type="Gene3D" id="2.60.300.12">
    <property type="entry name" value="HesB-like domain"/>
    <property type="match status" value="1"/>
</dbReference>
<dbReference type="FunFam" id="2.60.300.12:FF:000006">
    <property type="entry name" value="Iron-sulfur cluster assembly 2 mitochondrial"/>
    <property type="match status" value="1"/>
</dbReference>
<dbReference type="SUPFAM" id="SSF89360">
    <property type="entry name" value="HesB-like domain"/>
    <property type="match status" value="1"/>
</dbReference>
<sequence length="203" mass="23020">MTSNFSDRRASQSRFSYGQTRLRRLWRMSLVWGTMFNVVRVTARSLGRTSSQTLHGARHPVLFRAPPVNLYLVSAGNRRWNSSSKEEKPSDPKLADYKVSLSESCVKRLQEIMDKGEYLRIRVEGGGCSGFQYKFSIDSTRNEEDRLFEQGGVGIIVDEQSLEFVKGSMVDFSEELIRSSFQVLRNPQAEHGCSCGSSFSVKL</sequence>
<dbReference type="GeneTree" id="ENSGT00390000005700"/>
<comment type="subunit">
    <text evidence="9">Heterotetramer; forms a dimer of dimers with IBA57. Interacts with [2Fe-2S]-ISCA2 forming the heterodimer [2Fe- 2S]-ISCA2-IBA57 complex; [2Fe-2S] cluster binding is absolutely required to promote the complex formation.</text>
</comment>
<evidence type="ECO:0000313" key="11">
    <source>
        <dbReference type="Ensembl" id="ENSPKIP00000016024.1"/>
    </source>
</evidence>
<evidence type="ECO:0000259" key="10">
    <source>
        <dbReference type="Pfam" id="PF01521"/>
    </source>
</evidence>
<dbReference type="Pfam" id="PF01521">
    <property type="entry name" value="Fe-S_biosyn"/>
    <property type="match status" value="1"/>
</dbReference>
<comment type="function">
    <text evidence="6">Involved in the maturation of mitochondrial 4Fe-4S proteins functioning late in the iron-sulfur cluster assembly pathway. May be involved in the binding of an intermediate of Fe/S cluster assembly.</text>
</comment>
<dbReference type="Proteomes" id="UP000261540">
    <property type="component" value="Unplaced"/>
</dbReference>
<reference evidence="11" key="2">
    <citation type="submission" date="2025-09" db="UniProtKB">
        <authorList>
            <consortium name="Ensembl"/>
        </authorList>
    </citation>
    <scope>IDENTIFICATION</scope>
</reference>
<evidence type="ECO:0000256" key="9">
    <source>
        <dbReference type="ARBA" id="ARBA00093471"/>
    </source>
</evidence>
<evidence type="ECO:0000256" key="1">
    <source>
        <dbReference type="ARBA" id="ARBA00004173"/>
    </source>
</evidence>
<keyword evidence="12" id="KW-1185">Reference proteome</keyword>
<dbReference type="InterPro" id="IPR016092">
    <property type="entry name" value="ATAP"/>
</dbReference>
<evidence type="ECO:0000313" key="12">
    <source>
        <dbReference type="Proteomes" id="UP000261540"/>
    </source>
</evidence>
<dbReference type="GO" id="GO:0005506">
    <property type="term" value="F:iron ion binding"/>
    <property type="evidence" value="ECO:0007669"/>
    <property type="project" value="TreeGrafter"/>
</dbReference>
<name>A0A3B3RCF7_9TELE</name>
<dbReference type="GO" id="GO:0016226">
    <property type="term" value="P:iron-sulfur cluster assembly"/>
    <property type="evidence" value="ECO:0007669"/>
    <property type="project" value="InterPro"/>
</dbReference>
<dbReference type="InterPro" id="IPR035903">
    <property type="entry name" value="HesB-like_dom_sf"/>
</dbReference>
<keyword evidence="3" id="KW-0479">Metal-binding</keyword>
<dbReference type="GO" id="GO:0120510">
    <property type="term" value="C:mitochondrial [4Fe-4S] assembly complex"/>
    <property type="evidence" value="ECO:0007669"/>
    <property type="project" value="UniProtKB-ARBA"/>
</dbReference>
<dbReference type="PANTHER" id="PTHR43011:SF1">
    <property type="entry name" value="IRON-SULFUR CLUSTER ASSEMBLY 2 HOMOLOG, MITOCHONDRIAL"/>
    <property type="match status" value="1"/>
</dbReference>
<dbReference type="InterPro" id="IPR017870">
    <property type="entry name" value="FeS_cluster_insertion_CS"/>
</dbReference>
<comment type="subcellular location">
    <subcellularLocation>
        <location evidence="1">Mitochondrion</location>
    </subcellularLocation>
</comment>
<feature type="domain" description="Core" evidence="10">
    <location>
        <begin position="98"/>
        <end position="196"/>
    </location>
</feature>
<accession>A0A3B3RCF7</accession>
<dbReference type="GO" id="GO:0051537">
    <property type="term" value="F:2 iron, 2 sulfur cluster binding"/>
    <property type="evidence" value="ECO:0007669"/>
    <property type="project" value="TreeGrafter"/>
</dbReference>
<dbReference type="InterPro" id="IPR000361">
    <property type="entry name" value="ATAP_core_dom"/>
</dbReference>
<evidence type="ECO:0000256" key="5">
    <source>
        <dbReference type="ARBA" id="ARBA00023128"/>
    </source>
</evidence>
<keyword evidence="5" id="KW-0496">Mitochondrion</keyword>
<dbReference type="GO" id="GO:0051539">
    <property type="term" value="F:4 iron, 4 sulfur cluster binding"/>
    <property type="evidence" value="ECO:0007669"/>
    <property type="project" value="TreeGrafter"/>
</dbReference>
<dbReference type="PROSITE" id="PS01152">
    <property type="entry name" value="HESB"/>
    <property type="match status" value="1"/>
</dbReference>
<keyword evidence="4" id="KW-0408">Iron</keyword>
<evidence type="ECO:0000256" key="7">
    <source>
        <dbReference type="ARBA" id="ARBA00073313"/>
    </source>
</evidence>
<proteinExistence type="inferred from homology"/>
<dbReference type="Ensembl" id="ENSPKIT00000040505.1">
    <property type="protein sequence ID" value="ENSPKIP00000016024.1"/>
    <property type="gene ID" value="ENSPKIG00000002527.1"/>
</dbReference>
<evidence type="ECO:0000256" key="4">
    <source>
        <dbReference type="ARBA" id="ARBA00023004"/>
    </source>
</evidence>
<organism evidence="11 12">
    <name type="scientific">Paramormyrops kingsleyae</name>
    <dbReference type="NCBI Taxonomy" id="1676925"/>
    <lineage>
        <taxon>Eukaryota</taxon>
        <taxon>Metazoa</taxon>
        <taxon>Chordata</taxon>
        <taxon>Craniata</taxon>
        <taxon>Vertebrata</taxon>
        <taxon>Euteleostomi</taxon>
        <taxon>Actinopterygii</taxon>
        <taxon>Neopterygii</taxon>
        <taxon>Teleostei</taxon>
        <taxon>Osteoglossocephala</taxon>
        <taxon>Osteoglossomorpha</taxon>
        <taxon>Osteoglossiformes</taxon>
        <taxon>Mormyridae</taxon>
        <taxon>Paramormyrops</taxon>
    </lineage>
</organism>
<dbReference type="AlphaFoldDB" id="A0A3B3RCF7"/>
<dbReference type="PANTHER" id="PTHR43011">
    <property type="entry name" value="IRON-SULFUR CLUSTER ASSEMBLY 2 HOMOLOG, MITOCHONDRIAL"/>
    <property type="match status" value="1"/>
</dbReference>
<evidence type="ECO:0000256" key="8">
    <source>
        <dbReference type="ARBA" id="ARBA00077082"/>
    </source>
</evidence>
<protein>
    <recommendedName>
        <fullName evidence="7">Iron-sulfur cluster assembly 2 homolog, mitochondrial</fullName>
    </recommendedName>
    <alternativeName>
        <fullName evidence="8">HESB-like domain-containing protein 1</fullName>
    </alternativeName>
</protein>
<evidence type="ECO:0000256" key="3">
    <source>
        <dbReference type="ARBA" id="ARBA00022723"/>
    </source>
</evidence>
<comment type="similarity">
    <text evidence="2">Belongs to the HesB/IscA family.</text>
</comment>
<dbReference type="STRING" id="1676925.ENSPKIP00000016024"/>
<reference evidence="11" key="1">
    <citation type="submission" date="2025-08" db="UniProtKB">
        <authorList>
            <consortium name="Ensembl"/>
        </authorList>
    </citation>
    <scope>IDENTIFICATION</scope>
</reference>
<evidence type="ECO:0000256" key="6">
    <source>
        <dbReference type="ARBA" id="ARBA00057540"/>
    </source>
</evidence>
<evidence type="ECO:0000256" key="2">
    <source>
        <dbReference type="ARBA" id="ARBA00006718"/>
    </source>
</evidence>
<dbReference type="NCBIfam" id="TIGR00049">
    <property type="entry name" value="iron-sulfur cluster assembly accessory protein"/>
    <property type="match status" value="1"/>
</dbReference>